<feature type="signal peptide" evidence="6">
    <location>
        <begin position="1"/>
        <end position="18"/>
    </location>
</feature>
<dbReference type="InterPro" id="IPR052954">
    <property type="entry name" value="GPCR-Ligand_Int"/>
</dbReference>
<dbReference type="SUPFAM" id="SSF81321">
    <property type="entry name" value="Family A G protein-coupled receptor-like"/>
    <property type="match status" value="1"/>
</dbReference>
<name>A0AAD8C2F8_BIOPF</name>
<dbReference type="GO" id="GO:0008528">
    <property type="term" value="F:G protein-coupled peptide receptor activity"/>
    <property type="evidence" value="ECO:0007669"/>
    <property type="project" value="InterPro"/>
</dbReference>
<dbReference type="InterPro" id="IPR019427">
    <property type="entry name" value="7TM_GPCR_serpentine_rcpt_Srw"/>
</dbReference>
<evidence type="ECO:0000256" key="5">
    <source>
        <dbReference type="SAM" id="Phobius"/>
    </source>
</evidence>
<accession>A0AAD8C2F8</accession>
<keyword evidence="8" id="KW-0675">Receptor</keyword>
<keyword evidence="9" id="KW-1185">Reference proteome</keyword>
<keyword evidence="3 5" id="KW-1133">Transmembrane helix</keyword>
<feature type="domain" description="G-protein coupled receptors family 1 profile" evidence="7">
    <location>
        <begin position="1"/>
        <end position="256"/>
    </location>
</feature>
<reference evidence="8" key="1">
    <citation type="journal article" date="2023" name="PLoS Negl. Trop. Dis.">
        <title>A genome sequence for Biomphalaria pfeifferi, the major vector snail for the human-infecting parasite Schistosoma mansoni.</title>
        <authorList>
            <person name="Bu L."/>
            <person name="Lu L."/>
            <person name="Laidemitt M.R."/>
            <person name="Zhang S.M."/>
            <person name="Mutuku M."/>
            <person name="Mkoji G."/>
            <person name="Steinauer M."/>
            <person name="Loker E.S."/>
        </authorList>
    </citation>
    <scope>NUCLEOTIDE SEQUENCE</scope>
    <source>
        <strain evidence="8">KasaAsao</strain>
    </source>
</reference>
<evidence type="ECO:0000259" key="7">
    <source>
        <dbReference type="PROSITE" id="PS50262"/>
    </source>
</evidence>
<dbReference type="Gene3D" id="1.20.1070.10">
    <property type="entry name" value="Rhodopsin 7-helix transmembrane proteins"/>
    <property type="match status" value="1"/>
</dbReference>
<dbReference type="PANTHER" id="PTHR46641:SF2">
    <property type="entry name" value="FMRFAMIDE RECEPTOR"/>
    <property type="match status" value="1"/>
</dbReference>
<feature type="transmembrane region" description="Helical" evidence="5">
    <location>
        <begin position="233"/>
        <end position="256"/>
    </location>
</feature>
<evidence type="ECO:0000256" key="4">
    <source>
        <dbReference type="ARBA" id="ARBA00023136"/>
    </source>
</evidence>
<comment type="subcellular location">
    <subcellularLocation>
        <location evidence="1">Membrane</location>
    </subcellularLocation>
</comment>
<dbReference type="PROSITE" id="PS50262">
    <property type="entry name" value="G_PROTEIN_RECEP_F1_2"/>
    <property type="match status" value="1"/>
</dbReference>
<evidence type="ECO:0000256" key="6">
    <source>
        <dbReference type="SAM" id="SignalP"/>
    </source>
</evidence>
<keyword evidence="2 5" id="KW-0812">Transmembrane</keyword>
<gene>
    <name evidence="8" type="ORF">Bpfe_005518</name>
</gene>
<proteinExistence type="predicted"/>
<comment type="caution">
    <text evidence="8">The sequence shown here is derived from an EMBL/GenBank/DDBJ whole genome shotgun (WGS) entry which is preliminary data.</text>
</comment>
<evidence type="ECO:0000256" key="3">
    <source>
        <dbReference type="ARBA" id="ARBA00022989"/>
    </source>
</evidence>
<dbReference type="InterPro" id="IPR017452">
    <property type="entry name" value="GPCR_Rhodpsn_7TM"/>
</dbReference>
<evidence type="ECO:0000256" key="2">
    <source>
        <dbReference type="ARBA" id="ARBA00022692"/>
    </source>
</evidence>
<evidence type="ECO:0000313" key="8">
    <source>
        <dbReference type="EMBL" id="KAK0064960.1"/>
    </source>
</evidence>
<dbReference type="AlphaFoldDB" id="A0AAD8C2F8"/>
<feature type="transmembrane region" description="Helical" evidence="5">
    <location>
        <begin position="89"/>
        <end position="114"/>
    </location>
</feature>
<dbReference type="GO" id="GO:0016020">
    <property type="term" value="C:membrane"/>
    <property type="evidence" value="ECO:0007669"/>
    <property type="project" value="UniProtKB-SubCell"/>
</dbReference>
<dbReference type="Proteomes" id="UP001233172">
    <property type="component" value="Unassembled WGS sequence"/>
</dbReference>
<keyword evidence="4 5" id="KW-0472">Membrane</keyword>
<evidence type="ECO:0000313" key="9">
    <source>
        <dbReference type="Proteomes" id="UP001233172"/>
    </source>
</evidence>
<feature type="chain" id="PRO_5041917743" evidence="6">
    <location>
        <begin position="19"/>
        <end position="286"/>
    </location>
</feature>
<dbReference type="PANTHER" id="PTHR46641">
    <property type="entry name" value="FMRFAMIDE RECEPTOR-RELATED"/>
    <property type="match status" value="1"/>
</dbReference>
<evidence type="ECO:0000256" key="1">
    <source>
        <dbReference type="ARBA" id="ARBA00004370"/>
    </source>
</evidence>
<dbReference type="Pfam" id="PF10324">
    <property type="entry name" value="7TM_GPCR_Srw"/>
    <property type="match status" value="1"/>
</dbReference>
<dbReference type="EMBL" id="JASAOG010000015">
    <property type="protein sequence ID" value="KAK0064960.1"/>
    <property type="molecule type" value="Genomic_DNA"/>
</dbReference>
<keyword evidence="6" id="KW-0732">Signal</keyword>
<reference evidence="8" key="2">
    <citation type="submission" date="2023-04" db="EMBL/GenBank/DDBJ databases">
        <authorList>
            <person name="Bu L."/>
            <person name="Lu L."/>
            <person name="Laidemitt M.R."/>
            <person name="Zhang S.M."/>
            <person name="Mutuku M."/>
            <person name="Mkoji G."/>
            <person name="Steinauer M."/>
            <person name="Loker E.S."/>
        </authorList>
    </citation>
    <scope>NUCLEOTIDE SEQUENCE</scope>
    <source>
        <strain evidence="8">KasaAsao</strain>
        <tissue evidence="8">Whole Snail</tissue>
    </source>
</reference>
<feature type="transmembrane region" description="Helical" evidence="5">
    <location>
        <begin position="139"/>
        <end position="166"/>
    </location>
</feature>
<feature type="transmembrane region" description="Helical" evidence="5">
    <location>
        <begin position="196"/>
        <end position="221"/>
    </location>
</feature>
<sequence length="286" mass="32855">MNLSFFILAITDLMGLLTQLWHNFCLNPYIDQMNAPLEFMEIQFLTAGNPNACLVRITGWITVYITAERCLSIAIPLKIKQVVTFERTAIILLIIYIINVASLVPLYFSAYFSWNFYPQHNRTMLGVSYKSNKLIIQDLLYIFQASLALVAFACAIIFTSILIITLKEKSKWRQKSTFDKDQNKPMSNREKKTVRMVIVVASVLIVCYTPACTNSIVSAIIQDYTITGRQSNIFQAVWSFGFLFHSVNSSITILLYHRMSSKYKITFQQMFSGCWKQNDVTSQCEE</sequence>
<protein>
    <submittedName>
        <fullName evidence="8">Growth hormone secretagogue receptor type 1</fullName>
    </submittedName>
</protein>
<organism evidence="8 9">
    <name type="scientific">Biomphalaria pfeifferi</name>
    <name type="common">Bloodfluke planorb</name>
    <name type="synonym">Freshwater snail</name>
    <dbReference type="NCBI Taxonomy" id="112525"/>
    <lineage>
        <taxon>Eukaryota</taxon>
        <taxon>Metazoa</taxon>
        <taxon>Spiralia</taxon>
        <taxon>Lophotrochozoa</taxon>
        <taxon>Mollusca</taxon>
        <taxon>Gastropoda</taxon>
        <taxon>Heterobranchia</taxon>
        <taxon>Euthyneura</taxon>
        <taxon>Panpulmonata</taxon>
        <taxon>Hygrophila</taxon>
        <taxon>Lymnaeoidea</taxon>
        <taxon>Planorbidae</taxon>
        <taxon>Biomphalaria</taxon>
    </lineage>
</organism>